<reference evidence="17" key="3">
    <citation type="submission" date="2025-09" db="UniProtKB">
        <authorList>
            <consortium name="Ensembl"/>
        </authorList>
    </citation>
    <scope>IDENTIFICATION</scope>
</reference>
<dbReference type="PANTHER" id="PTHR15083:SF0">
    <property type="entry name" value="NADH DEHYDROGENASE [UBIQUINONE] 1 BETA SUBCOMPLEX SUBUNIT 6"/>
    <property type="match status" value="1"/>
</dbReference>
<keyword evidence="18" id="KW-1185">Reference proteome</keyword>
<keyword evidence="14" id="KW-0472">Membrane</keyword>
<evidence type="ECO:0000256" key="5">
    <source>
        <dbReference type="ARBA" id="ARBA00018675"/>
    </source>
</evidence>
<keyword evidence="8" id="KW-0812">Transmembrane</keyword>
<evidence type="ECO:0000256" key="8">
    <source>
        <dbReference type="ARBA" id="ARBA00022692"/>
    </source>
</evidence>
<accession>A0A5F4VW88</accession>
<organism evidence="17 18">
    <name type="scientific">Callithrix jacchus</name>
    <name type="common">White-tufted-ear marmoset</name>
    <name type="synonym">Simia Jacchus</name>
    <dbReference type="NCBI Taxonomy" id="9483"/>
    <lineage>
        <taxon>Eukaryota</taxon>
        <taxon>Metazoa</taxon>
        <taxon>Chordata</taxon>
        <taxon>Craniata</taxon>
        <taxon>Vertebrata</taxon>
        <taxon>Euteleostomi</taxon>
        <taxon>Mammalia</taxon>
        <taxon>Eutheria</taxon>
        <taxon>Euarchontoglires</taxon>
        <taxon>Primates</taxon>
        <taxon>Haplorrhini</taxon>
        <taxon>Platyrrhini</taxon>
        <taxon>Cebidae</taxon>
        <taxon>Callitrichinae</taxon>
        <taxon>Callithrix</taxon>
        <taxon>Callithrix</taxon>
    </lineage>
</organism>
<keyword evidence="6" id="KW-0813">Transport</keyword>
<proteinExistence type="inferred from homology"/>
<keyword evidence="10" id="KW-0249">Electron transport</keyword>
<dbReference type="GeneTree" id="ENSGT00950000185824"/>
<dbReference type="GO" id="GO:0006120">
    <property type="term" value="P:mitochondrial electron transport, NADH to ubiquinone"/>
    <property type="evidence" value="ECO:0007669"/>
    <property type="project" value="InterPro"/>
</dbReference>
<keyword evidence="7" id="KW-0679">Respiratory chain</keyword>
<dbReference type="Pfam" id="PF09782">
    <property type="entry name" value="NDUF_B6"/>
    <property type="match status" value="1"/>
</dbReference>
<evidence type="ECO:0000256" key="16">
    <source>
        <dbReference type="ARBA" id="ARBA00030214"/>
    </source>
</evidence>
<sequence length="143" mass="16484">MCKGIENLFNKRIDNNCALPPAVPSRLLCRAGVHLSKETLVQGHSVSFCLDTSGDLLGYTPDEKLRQQQLQELRRQWIKDQELSPRELVLPPEATWPKDRFWDKFWQIRPLGGIQSIRIFPGDTVVETGELIPPMKEFPDQHH</sequence>
<evidence type="ECO:0000256" key="6">
    <source>
        <dbReference type="ARBA" id="ARBA00022448"/>
    </source>
</evidence>
<reference evidence="17" key="2">
    <citation type="submission" date="2025-08" db="UniProtKB">
        <authorList>
            <consortium name="Ensembl"/>
        </authorList>
    </citation>
    <scope>IDENTIFICATION</scope>
</reference>
<evidence type="ECO:0000256" key="3">
    <source>
        <dbReference type="ARBA" id="ARBA00007771"/>
    </source>
</evidence>
<dbReference type="GO" id="GO:0005743">
    <property type="term" value="C:mitochondrial inner membrane"/>
    <property type="evidence" value="ECO:0007669"/>
    <property type="project" value="UniProtKB-SubCell"/>
</dbReference>
<dbReference type="Ensembl" id="ENSCJAT00000099452.2">
    <property type="protein sequence ID" value="ENSCJAP00000069839.2"/>
    <property type="gene ID" value="ENSCJAG00000068888.2"/>
</dbReference>
<keyword evidence="11" id="KW-1133">Transmembrane helix</keyword>
<evidence type="ECO:0000256" key="2">
    <source>
        <dbReference type="ARBA" id="ARBA00004298"/>
    </source>
</evidence>
<evidence type="ECO:0000256" key="11">
    <source>
        <dbReference type="ARBA" id="ARBA00022989"/>
    </source>
</evidence>
<comment type="subcellular location">
    <subcellularLocation>
        <location evidence="2">Mitochondrion inner membrane</location>
        <topology evidence="2">Single-pass membrane protein</topology>
        <orientation evidence="2">Matrix side</orientation>
    </subcellularLocation>
</comment>
<comment type="similarity">
    <text evidence="3">Belongs to the complex I NDUFB6 subunit family.</text>
</comment>
<evidence type="ECO:0000256" key="15">
    <source>
        <dbReference type="ARBA" id="ARBA00029949"/>
    </source>
</evidence>
<evidence type="ECO:0000313" key="17">
    <source>
        <dbReference type="Ensembl" id="ENSCJAP00000069839.2"/>
    </source>
</evidence>
<dbReference type="Proteomes" id="UP000008225">
    <property type="component" value="Chromosome 14"/>
</dbReference>
<keyword evidence="9" id="KW-0999">Mitochondrion inner membrane</keyword>
<evidence type="ECO:0000256" key="4">
    <source>
        <dbReference type="ARBA" id="ARBA00011533"/>
    </source>
</evidence>
<keyword evidence="13" id="KW-0496">Mitochondrion</keyword>
<evidence type="ECO:0000256" key="10">
    <source>
        <dbReference type="ARBA" id="ARBA00022982"/>
    </source>
</evidence>
<comment type="subunit">
    <text evidence="4">Complex I is composed of 45 different subunits.</text>
</comment>
<keyword evidence="12" id="KW-0007">Acetylation</keyword>
<evidence type="ECO:0000256" key="12">
    <source>
        <dbReference type="ARBA" id="ARBA00022990"/>
    </source>
</evidence>
<protein>
    <recommendedName>
        <fullName evidence="5">NADH dehydrogenase [ubiquinone] 1 beta subcomplex subunit 6</fullName>
    </recommendedName>
    <alternativeName>
        <fullName evidence="16">Complex I-B17</fullName>
    </alternativeName>
    <alternativeName>
        <fullName evidence="15">NADH-ubiquinone oxidoreductase B17 subunit</fullName>
    </alternativeName>
</protein>
<reference evidence="17" key="1">
    <citation type="submission" date="2009-03" db="EMBL/GenBank/DDBJ databases">
        <authorList>
            <person name="Warren W."/>
            <person name="Ye L."/>
            <person name="Minx P."/>
            <person name="Worley K."/>
            <person name="Gibbs R."/>
            <person name="Wilson R.K."/>
        </authorList>
    </citation>
    <scope>NUCLEOTIDE SEQUENCE [LARGE SCALE GENOMIC DNA]</scope>
</reference>
<dbReference type="STRING" id="9483.ENSCJAP00000069839"/>
<dbReference type="PANTHER" id="PTHR15083">
    <property type="entry name" value="NADH DEHYDROGENASE [UBIQUINONE] 1 BETA SUBCOMPLEX SUBUNIT 6"/>
    <property type="match status" value="1"/>
</dbReference>
<comment type="function">
    <text evidence="1">Accessory subunit of the mitochondrial membrane respiratory chain NADH dehydrogenase (Complex I), that is believed not to be involved in catalysis. Complex I functions in the transfer of electrons from NADH to the respiratory chain. The immediate electron acceptor for the enzyme is believed to be ubiquinone.</text>
</comment>
<dbReference type="InterPro" id="IPR019174">
    <property type="entry name" value="NADH_DH_b-subcmplx_su6"/>
</dbReference>
<dbReference type="InParanoid" id="A0A5F4VW88"/>
<dbReference type="AlphaFoldDB" id="A0A5F4VW88"/>
<evidence type="ECO:0000256" key="13">
    <source>
        <dbReference type="ARBA" id="ARBA00023128"/>
    </source>
</evidence>
<evidence type="ECO:0000256" key="14">
    <source>
        <dbReference type="ARBA" id="ARBA00023136"/>
    </source>
</evidence>
<evidence type="ECO:0000256" key="7">
    <source>
        <dbReference type="ARBA" id="ARBA00022660"/>
    </source>
</evidence>
<evidence type="ECO:0000313" key="18">
    <source>
        <dbReference type="Proteomes" id="UP000008225"/>
    </source>
</evidence>
<name>A0A5F4VW88_CALJA</name>
<evidence type="ECO:0000256" key="9">
    <source>
        <dbReference type="ARBA" id="ARBA00022792"/>
    </source>
</evidence>
<evidence type="ECO:0000256" key="1">
    <source>
        <dbReference type="ARBA" id="ARBA00003195"/>
    </source>
</evidence>